<dbReference type="Proteomes" id="UP000807025">
    <property type="component" value="Unassembled WGS sequence"/>
</dbReference>
<proteinExistence type="predicted"/>
<sequence length="357" mass="42362">MPTTSYPKYISQPPDDHPYWRNNHTKFERIRSIVKYDGSYDNHPLRTWSNACVELDDYYHIDWQEDGDTDLAQMVLDICEAARKGVLRPLYWEYIDGPSEYVLKARDAVNCVYANLRGHFEDLNSCSACTSNHAYEPLVSVTGNRILSYNIAIQPEDYGQIASFNYYVNHYRNPWISPNPVIAFNPWNVKITYLRRIRIDILQFFRQLIDYMFTTEFRDWVDSPRGAGDMRHYFYHHCPFYRFLDHHTPLMFQGFSRDCLHTEFNTQSWTRRSPTPPRNPLLTAEEDEYLHHIGSYLENQDHQRLANSLRHLREVSFFLSSHVRSLFNNGYLDPDYIFDGHNNRRAIVWSSEDDAAL</sequence>
<gene>
    <name evidence="1" type="ORF">BDN71DRAFT_1514803</name>
</gene>
<dbReference type="OrthoDB" id="3030484at2759"/>
<accession>A0A9P5ZIS3</accession>
<evidence type="ECO:0000313" key="2">
    <source>
        <dbReference type="Proteomes" id="UP000807025"/>
    </source>
</evidence>
<dbReference type="EMBL" id="MU155075">
    <property type="protein sequence ID" value="KAF9486631.1"/>
    <property type="molecule type" value="Genomic_DNA"/>
</dbReference>
<organism evidence="1 2">
    <name type="scientific">Pleurotus eryngii</name>
    <name type="common">Boletus of the steppes</name>
    <dbReference type="NCBI Taxonomy" id="5323"/>
    <lineage>
        <taxon>Eukaryota</taxon>
        <taxon>Fungi</taxon>
        <taxon>Dikarya</taxon>
        <taxon>Basidiomycota</taxon>
        <taxon>Agaricomycotina</taxon>
        <taxon>Agaricomycetes</taxon>
        <taxon>Agaricomycetidae</taxon>
        <taxon>Agaricales</taxon>
        <taxon>Pleurotineae</taxon>
        <taxon>Pleurotaceae</taxon>
        <taxon>Pleurotus</taxon>
    </lineage>
</organism>
<reference evidence="1" key="1">
    <citation type="submission" date="2020-11" db="EMBL/GenBank/DDBJ databases">
        <authorList>
            <consortium name="DOE Joint Genome Institute"/>
            <person name="Ahrendt S."/>
            <person name="Riley R."/>
            <person name="Andreopoulos W."/>
            <person name="Labutti K."/>
            <person name="Pangilinan J."/>
            <person name="Ruiz-Duenas F.J."/>
            <person name="Barrasa J.M."/>
            <person name="Sanchez-Garcia M."/>
            <person name="Camarero S."/>
            <person name="Miyauchi S."/>
            <person name="Serrano A."/>
            <person name="Linde D."/>
            <person name="Babiker R."/>
            <person name="Drula E."/>
            <person name="Ayuso-Fernandez I."/>
            <person name="Pacheco R."/>
            <person name="Padilla G."/>
            <person name="Ferreira P."/>
            <person name="Barriuso J."/>
            <person name="Kellner H."/>
            <person name="Castanera R."/>
            <person name="Alfaro M."/>
            <person name="Ramirez L."/>
            <person name="Pisabarro A.G."/>
            <person name="Kuo A."/>
            <person name="Tritt A."/>
            <person name="Lipzen A."/>
            <person name="He G."/>
            <person name="Yan M."/>
            <person name="Ng V."/>
            <person name="Cullen D."/>
            <person name="Martin F."/>
            <person name="Rosso M.-N."/>
            <person name="Henrissat B."/>
            <person name="Hibbett D."/>
            <person name="Martinez A.T."/>
            <person name="Grigoriev I.V."/>
        </authorList>
    </citation>
    <scope>NUCLEOTIDE SEQUENCE</scope>
    <source>
        <strain evidence="1">ATCC 90797</strain>
    </source>
</reference>
<name>A0A9P5ZIS3_PLEER</name>
<protein>
    <submittedName>
        <fullName evidence="1">Uncharacterized protein</fullName>
    </submittedName>
</protein>
<keyword evidence="2" id="KW-1185">Reference proteome</keyword>
<evidence type="ECO:0000313" key="1">
    <source>
        <dbReference type="EMBL" id="KAF9486631.1"/>
    </source>
</evidence>
<dbReference type="AlphaFoldDB" id="A0A9P5ZIS3"/>
<comment type="caution">
    <text evidence="1">The sequence shown here is derived from an EMBL/GenBank/DDBJ whole genome shotgun (WGS) entry which is preliminary data.</text>
</comment>